<dbReference type="GO" id="GO:0017000">
    <property type="term" value="P:antibiotic biosynthetic process"/>
    <property type="evidence" value="ECO:0007669"/>
    <property type="project" value="UniProtKB-KW"/>
</dbReference>
<dbReference type="PANTHER" id="PTHR43586">
    <property type="entry name" value="CYSTEINE DESULFURASE"/>
    <property type="match status" value="1"/>
</dbReference>
<dbReference type="AlphaFoldDB" id="A0A263D7D1"/>
<sequence length="343" mass="35619">MRSAFGASFDVPAGYLNTPSIGIPPERAGEAVSAAVRRWRCGGDDPVDFDEPVAASRAGFARLVGVDAERVALGSTVSQLVALVAAGVPEGGRVLLAEGDFTSVGFPFAVRARASGGTVTEVPLGELVSSVDGHDVVAVSVVQSADGRMVHLPALRAACAATGARVLLDVTQAAGWLPLRLDWADWVVCAGYKWLMAPRGAAWLAVRPEAMERTVPVAANWYAGTDPWRTTYGLPLRLAAGARGLDLSPVWHAHLGAAATLEYLAGLDPAAVREHCTGLADLFLERLGQAARGSAIVSLTVDGAAERLAAAGVRAGVRAGRARVGFHLYNTVDDVELAARALS</sequence>
<proteinExistence type="predicted"/>
<evidence type="ECO:0000313" key="3">
    <source>
        <dbReference type="EMBL" id="OZM74380.1"/>
    </source>
</evidence>
<dbReference type="InParanoid" id="A0A263D7D1"/>
<dbReference type="OrthoDB" id="250246at2"/>
<dbReference type="GO" id="GO:0008483">
    <property type="term" value="F:transaminase activity"/>
    <property type="evidence" value="ECO:0007669"/>
    <property type="project" value="UniProtKB-KW"/>
</dbReference>
<evidence type="ECO:0000259" key="2">
    <source>
        <dbReference type="Pfam" id="PF00266"/>
    </source>
</evidence>
<dbReference type="Gene3D" id="3.40.640.10">
    <property type="entry name" value="Type I PLP-dependent aspartate aminotransferase-like (Major domain)"/>
    <property type="match status" value="1"/>
</dbReference>
<keyword evidence="1" id="KW-0045">Antibiotic biosynthesis</keyword>
<dbReference type="Proteomes" id="UP000242444">
    <property type="component" value="Unassembled WGS sequence"/>
</dbReference>
<dbReference type="InterPro" id="IPR015422">
    <property type="entry name" value="PyrdxlP-dep_Trfase_small"/>
</dbReference>
<dbReference type="EMBL" id="NKYE01000002">
    <property type="protein sequence ID" value="OZM74380.1"/>
    <property type="molecule type" value="Genomic_DNA"/>
</dbReference>
<dbReference type="Pfam" id="PF00266">
    <property type="entry name" value="Aminotran_5"/>
    <property type="match status" value="1"/>
</dbReference>
<reference evidence="3 4" key="1">
    <citation type="submission" date="2017-07" db="EMBL/GenBank/DDBJ databases">
        <title>Amycolatopsis antarcticus sp. nov., isolated from the surface of an Antarcticus brown macroalga.</title>
        <authorList>
            <person name="Wang J."/>
            <person name="Leiva S."/>
            <person name="Huang J."/>
            <person name="Huang Y."/>
        </authorList>
    </citation>
    <scope>NUCLEOTIDE SEQUENCE [LARGE SCALE GENOMIC DNA]</scope>
    <source>
        <strain evidence="3 4">AU-G6</strain>
    </source>
</reference>
<dbReference type="InterPro" id="IPR015424">
    <property type="entry name" value="PyrdxlP-dep_Trfase"/>
</dbReference>
<keyword evidence="4" id="KW-1185">Reference proteome</keyword>
<dbReference type="InterPro" id="IPR000192">
    <property type="entry name" value="Aminotrans_V_dom"/>
</dbReference>
<dbReference type="RefSeq" id="WP_094861278.1">
    <property type="nucleotide sequence ID" value="NZ_NKYE01000002.1"/>
</dbReference>
<dbReference type="InterPro" id="IPR015421">
    <property type="entry name" value="PyrdxlP-dep_Trfase_major"/>
</dbReference>
<feature type="domain" description="Aminotransferase class V" evidence="2">
    <location>
        <begin position="54"/>
        <end position="290"/>
    </location>
</feature>
<gene>
    <name evidence="3" type="ORF">CFN78_04420</name>
</gene>
<keyword evidence="3" id="KW-0808">Transferase</keyword>
<dbReference type="PANTHER" id="PTHR43586:SF21">
    <property type="entry name" value="PYRIDOXAL PHOSPHATE (PLP)-DEPENDENT ASPARTATE AMINOTRANSFERASE SUPERFAMILY"/>
    <property type="match status" value="1"/>
</dbReference>
<comment type="caution">
    <text evidence="3">The sequence shown here is derived from an EMBL/GenBank/DDBJ whole genome shotgun (WGS) entry which is preliminary data.</text>
</comment>
<organism evidence="3 4">
    <name type="scientific">Amycolatopsis antarctica</name>
    <dbReference type="NCBI Taxonomy" id="1854586"/>
    <lineage>
        <taxon>Bacteria</taxon>
        <taxon>Bacillati</taxon>
        <taxon>Actinomycetota</taxon>
        <taxon>Actinomycetes</taxon>
        <taxon>Pseudonocardiales</taxon>
        <taxon>Pseudonocardiaceae</taxon>
        <taxon>Amycolatopsis</taxon>
    </lineage>
</organism>
<accession>A0A263D7D1</accession>
<evidence type="ECO:0000256" key="1">
    <source>
        <dbReference type="ARBA" id="ARBA00023194"/>
    </source>
</evidence>
<name>A0A263D7D1_9PSEU</name>
<protein>
    <submittedName>
        <fullName evidence="3">Aminotransferase</fullName>
    </submittedName>
</protein>
<evidence type="ECO:0000313" key="4">
    <source>
        <dbReference type="Proteomes" id="UP000242444"/>
    </source>
</evidence>
<dbReference type="Gene3D" id="3.90.1150.10">
    <property type="entry name" value="Aspartate Aminotransferase, domain 1"/>
    <property type="match status" value="1"/>
</dbReference>
<dbReference type="SUPFAM" id="SSF53383">
    <property type="entry name" value="PLP-dependent transferases"/>
    <property type="match status" value="1"/>
</dbReference>
<keyword evidence="3" id="KW-0032">Aminotransferase</keyword>